<dbReference type="Proteomes" id="UP000179642">
    <property type="component" value="Unassembled WGS sequence"/>
</dbReference>
<gene>
    <name evidence="2" type="ORF">BIV23_00195</name>
</gene>
<organism evidence="2 3">
    <name type="scientific">Streptomyces monashensis</name>
    <dbReference type="NCBI Taxonomy" id="1678012"/>
    <lineage>
        <taxon>Bacteria</taxon>
        <taxon>Bacillati</taxon>
        <taxon>Actinomycetota</taxon>
        <taxon>Actinomycetes</taxon>
        <taxon>Kitasatosporales</taxon>
        <taxon>Streptomycetaceae</taxon>
        <taxon>Streptomyces</taxon>
    </lineage>
</organism>
<comment type="caution">
    <text evidence="2">The sequence shown here is derived from an EMBL/GenBank/DDBJ whole genome shotgun (WGS) entry which is preliminary data.</text>
</comment>
<keyword evidence="1" id="KW-1133">Transmembrane helix</keyword>
<dbReference type="RefSeq" id="WP_071378615.1">
    <property type="nucleotide sequence ID" value="NZ_MLYO01000004.1"/>
</dbReference>
<feature type="transmembrane region" description="Helical" evidence="1">
    <location>
        <begin position="35"/>
        <end position="52"/>
    </location>
</feature>
<evidence type="ECO:0000256" key="1">
    <source>
        <dbReference type="SAM" id="Phobius"/>
    </source>
</evidence>
<reference evidence="2 3" key="1">
    <citation type="submission" date="2016-10" db="EMBL/GenBank/DDBJ databases">
        <title>Genome sequence of Streptomyces sp. MUSC 1.</title>
        <authorList>
            <person name="Lee L.-H."/>
            <person name="Ser H.-L."/>
            <person name="Law J.W.-F."/>
        </authorList>
    </citation>
    <scope>NUCLEOTIDE SEQUENCE [LARGE SCALE GENOMIC DNA]</scope>
    <source>
        <strain evidence="2 3">MUSC 1</strain>
    </source>
</reference>
<proteinExistence type="predicted"/>
<evidence type="ECO:0000313" key="2">
    <source>
        <dbReference type="EMBL" id="OIK08203.1"/>
    </source>
</evidence>
<dbReference type="AlphaFoldDB" id="A0A1S2QRL6"/>
<evidence type="ECO:0000313" key="3">
    <source>
        <dbReference type="Proteomes" id="UP000179642"/>
    </source>
</evidence>
<dbReference type="EMBL" id="MLYO01000004">
    <property type="protein sequence ID" value="OIK08203.1"/>
    <property type="molecule type" value="Genomic_DNA"/>
</dbReference>
<keyword evidence="3" id="KW-1185">Reference proteome</keyword>
<accession>A0A1S2QRL6</accession>
<protein>
    <submittedName>
        <fullName evidence="2">Uncharacterized protein</fullName>
    </submittedName>
</protein>
<sequence length="109" mass="11571">MKDILNTGKAKALAIYGALGVVLGVTLAISPIAGGVAIGTVAAGHWFLLQIVQRRYPKPDPSEGPNEQLHVLANLFGELARHDPTYADKAMYLRLADEDEASLPPKPGV</sequence>
<keyword evidence="1" id="KW-0472">Membrane</keyword>
<name>A0A1S2QRL6_9ACTN</name>
<keyword evidence="1" id="KW-0812">Transmembrane</keyword>